<dbReference type="InterPro" id="IPR000960">
    <property type="entry name" value="Flavin_mOase"/>
</dbReference>
<keyword evidence="9" id="KW-1185">Reference proteome</keyword>
<accession>A0A319DPU0</accession>
<dbReference type="AlphaFoldDB" id="A0A319DPU0"/>
<dbReference type="SUPFAM" id="SSF51905">
    <property type="entry name" value="FAD/NAD(P)-binding domain"/>
    <property type="match status" value="2"/>
</dbReference>
<organism evidence="8 9">
    <name type="scientific">Aspergillus ellipticus CBS 707.79</name>
    <dbReference type="NCBI Taxonomy" id="1448320"/>
    <lineage>
        <taxon>Eukaryota</taxon>
        <taxon>Fungi</taxon>
        <taxon>Dikarya</taxon>
        <taxon>Ascomycota</taxon>
        <taxon>Pezizomycotina</taxon>
        <taxon>Eurotiomycetes</taxon>
        <taxon>Eurotiomycetidae</taxon>
        <taxon>Eurotiales</taxon>
        <taxon>Aspergillaceae</taxon>
        <taxon>Aspergillus</taxon>
        <taxon>Aspergillus subgen. Circumdati</taxon>
    </lineage>
</organism>
<dbReference type="VEuPathDB" id="FungiDB:BO71DRAFT_397372"/>
<dbReference type="OrthoDB" id="66881at2759"/>
<dbReference type="FunFam" id="3.50.50.60:FF:000138">
    <property type="entry name" value="Flavin-containing monooxygenase"/>
    <property type="match status" value="1"/>
</dbReference>
<proteinExistence type="inferred from homology"/>
<evidence type="ECO:0000256" key="4">
    <source>
        <dbReference type="ARBA" id="ARBA00022827"/>
    </source>
</evidence>
<dbReference type="PRINTS" id="PR00370">
    <property type="entry name" value="FMOXYGENASE"/>
</dbReference>
<dbReference type="InterPro" id="IPR050346">
    <property type="entry name" value="FMO-like"/>
</dbReference>
<dbReference type="GO" id="GO:0004499">
    <property type="term" value="F:N,N-dimethylaniline monooxygenase activity"/>
    <property type="evidence" value="ECO:0007669"/>
    <property type="project" value="InterPro"/>
</dbReference>
<gene>
    <name evidence="8" type="ORF">BO71DRAFT_397372</name>
</gene>
<evidence type="ECO:0000256" key="3">
    <source>
        <dbReference type="ARBA" id="ARBA00022630"/>
    </source>
</evidence>
<comment type="similarity">
    <text evidence="2">Belongs to the FMO family.</text>
</comment>
<keyword evidence="7" id="KW-0503">Monooxygenase</keyword>
<reference evidence="8 9" key="1">
    <citation type="submission" date="2018-02" db="EMBL/GenBank/DDBJ databases">
        <title>The genomes of Aspergillus section Nigri reveals drivers in fungal speciation.</title>
        <authorList>
            <consortium name="DOE Joint Genome Institute"/>
            <person name="Vesth T.C."/>
            <person name="Nybo J."/>
            <person name="Theobald S."/>
            <person name="Brandl J."/>
            <person name="Frisvad J.C."/>
            <person name="Nielsen K.F."/>
            <person name="Lyhne E.K."/>
            <person name="Kogle M.E."/>
            <person name="Kuo A."/>
            <person name="Riley R."/>
            <person name="Clum A."/>
            <person name="Nolan M."/>
            <person name="Lipzen A."/>
            <person name="Salamov A."/>
            <person name="Henrissat B."/>
            <person name="Wiebenga A."/>
            <person name="De vries R.P."/>
            <person name="Grigoriev I.V."/>
            <person name="Mortensen U.H."/>
            <person name="Andersen M.R."/>
            <person name="Baker S.E."/>
        </authorList>
    </citation>
    <scope>NUCLEOTIDE SEQUENCE [LARGE SCALE GENOMIC DNA]</scope>
    <source>
        <strain evidence="8 9">CBS 707.79</strain>
    </source>
</reference>
<dbReference type="Gene3D" id="3.50.50.60">
    <property type="entry name" value="FAD/NAD(P)-binding domain"/>
    <property type="match status" value="2"/>
</dbReference>
<dbReference type="Proteomes" id="UP000247810">
    <property type="component" value="Unassembled WGS sequence"/>
</dbReference>
<dbReference type="InterPro" id="IPR036188">
    <property type="entry name" value="FAD/NAD-bd_sf"/>
</dbReference>
<keyword evidence="4" id="KW-0274">FAD</keyword>
<dbReference type="STRING" id="1448320.A0A319DPU0"/>
<evidence type="ECO:0000256" key="1">
    <source>
        <dbReference type="ARBA" id="ARBA00001974"/>
    </source>
</evidence>
<evidence type="ECO:0000256" key="6">
    <source>
        <dbReference type="ARBA" id="ARBA00023002"/>
    </source>
</evidence>
<sequence>MALSKQIRRVAVIGAGPSGLAAAKYLLAEKYFERVDVFEKRSSAGGVWNYCPGTLKENLITPVPQLDPNKPLEEPLWYPTAGQEKRLEPIFVSPLYKLLDTNIPKELMGYSDKSFEPDSQVFPKHSTVKKYLQEYAEEIKDVIQFETQVVDVRKSRGSLDSWSLTLKSLREGTEKTHSYDAVVVASGHYDVPYTPDISGISDWNTRYPGVISHSRLFDSAEFFRGKKVIVVGTSASGLDIGNQISEVCRGKLLVSQRSESPLASVSAAGKVYYPEIVEFLPSESYERAVRFADGHIEQDIDAIVFCTGYLYSFPFISSLDHPVITNGRRTLNTYQHLFYIYDPTLAFPVLPQRIIPLPLSENQAAVFARVWSGRLNLPTQDEMLHWEDSTKAEKGDGTPFHFLPFPLDSEYMNFLHGWSAKAEPRQGLDNNGNGKQCNNWSEKEEWIRRTLPEIKRAFLEKGPERSSIKSLEELGYDFAKWKKEQELSAPKL</sequence>
<evidence type="ECO:0000256" key="5">
    <source>
        <dbReference type="ARBA" id="ARBA00022857"/>
    </source>
</evidence>
<dbReference type="InterPro" id="IPR020946">
    <property type="entry name" value="Flavin_mOase-like"/>
</dbReference>
<evidence type="ECO:0000313" key="9">
    <source>
        <dbReference type="Proteomes" id="UP000247810"/>
    </source>
</evidence>
<dbReference type="GO" id="GO:0050660">
    <property type="term" value="F:flavin adenine dinucleotide binding"/>
    <property type="evidence" value="ECO:0007669"/>
    <property type="project" value="InterPro"/>
</dbReference>
<keyword evidence="3" id="KW-0285">Flavoprotein</keyword>
<dbReference type="Pfam" id="PF13450">
    <property type="entry name" value="NAD_binding_8"/>
    <property type="match status" value="1"/>
</dbReference>
<keyword evidence="5" id="KW-0521">NADP</keyword>
<protein>
    <submittedName>
        <fullName evidence="8">FAD/NAD(P)-binding domain-containing protein</fullName>
    </submittedName>
</protein>
<dbReference type="PANTHER" id="PTHR23023">
    <property type="entry name" value="DIMETHYLANILINE MONOOXYGENASE"/>
    <property type="match status" value="1"/>
</dbReference>
<dbReference type="EMBL" id="KZ825842">
    <property type="protein sequence ID" value="PYH96127.1"/>
    <property type="molecule type" value="Genomic_DNA"/>
</dbReference>
<dbReference type="Pfam" id="PF00743">
    <property type="entry name" value="FMO-like"/>
    <property type="match status" value="2"/>
</dbReference>
<evidence type="ECO:0000313" key="8">
    <source>
        <dbReference type="EMBL" id="PYH96127.1"/>
    </source>
</evidence>
<evidence type="ECO:0000256" key="2">
    <source>
        <dbReference type="ARBA" id="ARBA00009183"/>
    </source>
</evidence>
<keyword evidence="6" id="KW-0560">Oxidoreductase</keyword>
<dbReference type="GO" id="GO:0050661">
    <property type="term" value="F:NADP binding"/>
    <property type="evidence" value="ECO:0007669"/>
    <property type="project" value="InterPro"/>
</dbReference>
<comment type="cofactor">
    <cofactor evidence="1">
        <name>FAD</name>
        <dbReference type="ChEBI" id="CHEBI:57692"/>
    </cofactor>
</comment>
<name>A0A319DPU0_9EURO</name>
<evidence type="ECO:0000256" key="7">
    <source>
        <dbReference type="ARBA" id="ARBA00023033"/>
    </source>
</evidence>